<keyword evidence="2" id="KW-1185">Reference proteome</keyword>
<gene>
    <name evidence="1" type="ORF">L6164_026974</name>
</gene>
<evidence type="ECO:0000313" key="1">
    <source>
        <dbReference type="EMBL" id="KAI4314031.1"/>
    </source>
</evidence>
<protein>
    <submittedName>
        <fullName evidence="1">Uncharacterized protein</fullName>
    </submittedName>
</protein>
<comment type="caution">
    <text evidence="1">The sequence shown here is derived from an EMBL/GenBank/DDBJ whole genome shotgun (WGS) entry which is preliminary data.</text>
</comment>
<sequence>MTSDYEETTFYQTPFGQIPHYTILESILGLSLTAITMLLQLPYEKIDDNPVPTVIFKGRPTTFQAFLLCIIFAFFGATHAITRSNKGTSAKFCGYYAMVSMASALAILSWAVLCSCTN</sequence>
<reference evidence="1 2" key="1">
    <citation type="journal article" date="2022" name="DNA Res.">
        <title>Chromosomal-level genome assembly of the orchid tree Bauhinia variegata (Leguminosae; Cercidoideae) supports the allotetraploid origin hypothesis of Bauhinia.</title>
        <authorList>
            <person name="Zhong Y."/>
            <person name="Chen Y."/>
            <person name="Zheng D."/>
            <person name="Pang J."/>
            <person name="Liu Y."/>
            <person name="Luo S."/>
            <person name="Meng S."/>
            <person name="Qian L."/>
            <person name="Wei D."/>
            <person name="Dai S."/>
            <person name="Zhou R."/>
        </authorList>
    </citation>
    <scope>NUCLEOTIDE SEQUENCE [LARGE SCALE GENOMIC DNA]</scope>
    <source>
        <strain evidence="1">BV-YZ2020</strain>
    </source>
</reference>
<accession>A0ACB9LS21</accession>
<dbReference type="EMBL" id="CM039436">
    <property type="protein sequence ID" value="KAI4314031.1"/>
    <property type="molecule type" value="Genomic_DNA"/>
</dbReference>
<name>A0ACB9LS21_BAUVA</name>
<evidence type="ECO:0000313" key="2">
    <source>
        <dbReference type="Proteomes" id="UP000828941"/>
    </source>
</evidence>
<dbReference type="Proteomes" id="UP000828941">
    <property type="component" value="Chromosome 11"/>
</dbReference>
<proteinExistence type="predicted"/>
<organism evidence="1 2">
    <name type="scientific">Bauhinia variegata</name>
    <name type="common">Purple orchid tree</name>
    <name type="synonym">Phanera variegata</name>
    <dbReference type="NCBI Taxonomy" id="167791"/>
    <lineage>
        <taxon>Eukaryota</taxon>
        <taxon>Viridiplantae</taxon>
        <taxon>Streptophyta</taxon>
        <taxon>Embryophyta</taxon>
        <taxon>Tracheophyta</taxon>
        <taxon>Spermatophyta</taxon>
        <taxon>Magnoliopsida</taxon>
        <taxon>eudicotyledons</taxon>
        <taxon>Gunneridae</taxon>
        <taxon>Pentapetalae</taxon>
        <taxon>rosids</taxon>
        <taxon>fabids</taxon>
        <taxon>Fabales</taxon>
        <taxon>Fabaceae</taxon>
        <taxon>Cercidoideae</taxon>
        <taxon>Cercideae</taxon>
        <taxon>Bauhiniinae</taxon>
        <taxon>Bauhinia</taxon>
    </lineage>
</organism>